<dbReference type="EMBL" id="CM042884">
    <property type="protein sequence ID" value="KAI4370031.1"/>
    <property type="molecule type" value="Genomic_DNA"/>
</dbReference>
<proteinExistence type="predicted"/>
<keyword evidence="2" id="KW-1185">Reference proteome</keyword>
<accession>A0ACB9QVP1</accession>
<protein>
    <submittedName>
        <fullName evidence="1">Uncharacterized protein</fullName>
    </submittedName>
</protein>
<sequence length="166" mass="18467">MVISTGQATAGRGCGYSYDERQRLRKLLIHVTVGRYVGAVRVVVSQEDTVVDLVVATGEAYRKEMRRPLLGEKDPRLYRLHYSPFCWEGIEPDENVMNLGSRNFFLCTSPILRSSSPSSSPSRATIRSNPPSSCSPRGLELISVLYIEDSDAVAGMRNIHATFNNQ</sequence>
<evidence type="ECO:0000313" key="2">
    <source>
        <dbReference type="Proteomes" id="UP001057402"/>
    </source>
</evidence>
<name>A0ACB9QVP1_9MYRT</name>
<organism evidence="1 2">
    <name type="scientific">Melastoma candidum</name>
    <dbReference type="NCBI Taxonomy" id="119954"/>
    <lineage>
        <taxon>Eukaryota</taxon>
        <taxon>Viridiplantae</taxon>
        <taxon>Streptophyta</taxon>
        <taxon>Embryophyta</taxon>
        <taxon>Tracheophyta</taxon>
        <taxon>Spermatophyta</taxon>
        <taxon>Magnoliopsida</taxon>
        <taxon>eudicotyledons</taxon>
        <taxon>Gunneridae</taxon>
        <taxon>Pentapetalae</taxon>
        <taxon>rosids</taxon>
        <taxon>malvids</taxon>
        <taxon>Myrtales</taxon>
        <taxon>Melastomataceae</taxon>
        <taxon>Melastomatoideae</taxon>
        <taxon>Melastomateae</taxon>
        <taxon>Melastoma</taxon>
    </lineage>
</organism>
<comment type="caution">
    <text evidence="1">The sequence shown here is derived from an EMBL/GenBank/DDBJ whole genome shotgun (WGS) entry which is preliminary data.</text>
</comment>
<gene>
    <name evidence="1" type="ORF">MLD38_018418</name>
</gene>
<evidence type="ECO:0000313" key="1">
    <source>
        <dbReference type="EMBL" id="KAI4370031.1"/>
    </source>
</evidence>
<dbReference type="Proteomes" id="UP001057402">
    <property type="component" value="Chromosome 5"/>
</dbReference>
<reference evidence="2" key="1">
    <citation type="journal article" date="2023" name="Front. Plant Sci.">
        <title>Chromosomal-level genome assembly of Melastoma candidum provides insights into trichome evolution.</title>
        <authorList>
            <person name="Zhong Y."/>
            <person name="Wu W."/>
            <person name="Sun C."/>
            <person name="Zou P."/>
            <person name="Liu Y."/>
            <person name="Dai S."/>
            <person name="Zhou R."/>
        </authorList>
    </citation>
    <scope>NUCLEOTIDE SEQUENCE [LARGE SCALE GENOMIC DNA]</scope>
</reference>